<reference evidence="4 5" key="1">
    <citation type="submission" date="2018-05" db="EMBL/GenBank/DDBJ databases">
        <title>Comparative genomic sequence analysis between strain HN4 and CCM 8460T (Falsochrobactrum ovis) will provide more evidence to prove that HN4 is a new species of Falsochrobactrum.</title>
        <authorList>
            <person name="Lyu W."/>
            <person name="Sun L."/>
            <person name="Yao L."/>
        </authorList>
    </citation>
    <scope>NUCLEOTIDE SEQUENCE [LARGE SCALE GENOMIC DNA]</scope>
    <source>
        <strain evidence="4 5">HN4</strain>
    </source>
</reference>
<sequence length="121" mass="14120">MVVNKGTWRNTRQYNFEEEYRRKKAARQKRIARERVVRIQKMLWWPTITVMILVLATLIVWRPLQSVRIDSVWDGIRHLTSAPNCNAARAVGLAPARRGQPGYWPSHDADNDGVACEPWPR</sequence>
<accession>A0A316J2S7</accession>
<proteinExistence type="predicted"/>
<evidence type="ECO:0000259" key="3">
    <source>
        <dbReference type="SMART" id="SM00894"/>
    </source>
</evidence>
<evidence type="ECO:0000313" key="5">
    <source>
        <dbReference type="Proteomes" id="UP000245865"/>
    </source>
</evidence>
<keyword evidence="2" id="KW-0812">Transmembrane</keyword>
<evidence type="ECO:0000313" key="4">
    <source>
        <dbReference type="EMBL" id="PWL16197.1"/>
    </source>
</evidence>
<evidence type="ECO:0000256" key="2">
    <source>
        <dbReference type="SAM" id="Phobius"/>
    </source>
</evidence>
<keyword evidence="5" id="KW-1185">Reference proteome</keyword>
<feature type="domain" description="Excalibur calcium-binding" evidence="3">
    <location>
        <begin position="81"/>
        <end position="117"/>
    </location>
</feature>
<comment type="caution">
    <text evidence="4">The sequence shown here is derived from an EMBL/GenBank/DDBJ whole genome shotgun (WGS) entry which is preliminary data.</text>
</comment>
<evidence type="ECO:0000256" key="1">
    <source>
        <dbReference type="SAM" id="MobiDB-lite"/>
    </source>
</evidence>
<keyword evidence="2" id="KW-0472">Membrane</keyword>
<name>A0A316J2S7_9HYPH</name>
<dbReference type="OrthoDB" id="5366081at2"/>
<dbReference type="SMART" id="SM00894">
    <property type="entry name" value="Excalibur"/>
    <property type="match status" value="1"/>
</dbReference>
<dbReference type="Pfam" id="PF05901">
    <property type="entry name" value="Excalibur"/>
    <property type="match status" value="1"/>
</dbReference>
<dbReference type="Proteomes" id="UP000245865">
    <property type="component" value="Unassembled WGS sequence"/>
</dbReference>
<dbReference type="EMBL" id="QGDB01000024">
    <property type="protein sequence ID" value="PWL16197.1"/>
    <property type="molecule type" value="Genomic_DNA"/>
</dbReference>
<dbReference type="InterPro" id="IPR008613">
    <property type="entry name" value="Excalibur_Ca-bd_domain"/>
</dbReference>
<gene>
    <name evidence="4" type="ORF">DKP76_18790</name>
</gene>
<keyword evidence="2" id="KW-1133">Transmembrane helix</keyword>
<protein>
    <recommendedName>
        <fullName evidence="3">Excalibur calcium-binding domain-containing protein</fullName>
    </recommendedName>
</protein>
<feature type="region of interest" description="Disordered" evidence="1">
    <location>
        <begin position="102"/>
        <end position="121"/>
    </location>
</feature>
<dbReference type="AlphaFoldDB" id="A0A316J2S7"/>
<organism evidence="4 5">
    <name type="scientific">Falsochrobactrum shanghaiense</name>
    <dbReference type="NCBI Taxonomy" id="2201899"/>
    <lineage>
        <taxon>Bacteria</taxon>
        <taxon>Pseudomonadati</taxon>
        <taxon>Pseudomonadota</taxon>
        <taxon>Alphaproteobacteria</taxon>
        <taxon>Hyphomicrobiales</taxon>
        <taxon>Brucellaceae</taxon>
        <taxon>Falsochrobactrum</taxon>
    </lineage>
</organism>
<feature type="transmembrane region" description="Helical" evidence="2">
    <location>
        <begin position="43"/>
        <end position="61"/>
    </location>
</feature>